<keyword evidence="2" id="KW-1185">Reference proteome</keyword>
<dbReference type="AlphaFoldDB" id="A0A381EFD3"/>
<accession>A0A381EFD3</accession>
<organism evidence="1 2">
    <name type="scientific">Cardiobacterium valvarum</name>
    <dbReference type="NCBI Taxonomy" id="194702"/>
    <lineage>
        <taxon>Bacteria</taxon>
        <taxon>Pseudomonadati</taxon>
        <taxon>Pseudomonadota</taxon>
        <taxon>Gammaproteobacteria</taxon>
        <taxon>Cardiobacteriales</taxon>
        <taxon>Cardiobacteriaceae</taxon>
        <taxon>Cardiobacterium</taxon>
    </lineage>
</organism>
<protein>
    <submittedName>
        <fullName evidence="1">Uncharacterized protein</fullName>
    </submittedName>
</protein>
<dbReference type="Proteomes" id="UP000254572">
    <property type="component" value="Unassembled WGS sequence"/>
</dbReference>
<reference evidence="1 2" key="1">
    <citation type="submission" date="2018-06" db="EMBL/GenBank/DDBJ databases">
        <authorList>
            <consortium name="Pathogen Informatics"/>
            <person name="Doyle S."/>
        </authorList>
    </citation>
    <scope>NUCLEOTIDE SEQUENCE [LARGE SCALE GENOMIC DNA]</scope>
    <source>
        <strain evidence="1 2">NCTC13294</strain>
    </source>
</reference>
<dbReference type="EMBL" id="UFUW01000001">
    <property type="protein sequence ID" value="SUX25735.1"/>
    <property type="molecule type" value="Genomic_DNA"/>
</dbReference>
<name>A0A381EFD3_9GAMM</name>
<evidence type="ECO:0000313" key="2">
    <source>
        <dbReference type="Proteomes" id="UP000254572"/>
    </source>
</evidence>
<gene>
    <name evidence="1" type="ORF">NCTC13294_02624</name>
</gene>
<proteinExistence type="predicted"/>
<evidence type="ECO:0000313" key="1">
    <source>
        <dbReference type="EMBL" id="SUX25735.1"/>
    </source>
</evidence>
<sequence length="66" mass="8014">MDKYFGTVPRHLDTYSGAQASQLLWNMGGIMILCHYPKAVHVSRYLRFRRGRLEYVREHCRRYPRR</sequence>